<dbReference type="InterPro" id="IPR013762">
    <property type="entry name" value="Integrase-like_cat_sf"/>
</dbReference>
<dbReference type="InterPro" id="IPR022000">
    <property type="entry name" value="Min27-like_integrase_DNA_bind"/>
</dbReference>
<sequence length="448" mass="50730">MAKVCTRPETGTLYLDFFFRGVRCREQTALPDTVVNRKTVQAFLNRIQKEIAQGMFDYAATFPNSARLARFAGTATAQSVIGAAVPAPMMISAVSVSTPSCADFSVTWRAEMAPQWRRLHRQGVDDIFKKHLLPTFGERTLSEITKADVLTFRAGLAQRKGRGGMPMSPSRINKIMCILRQHLNEAADRFGFTPAFRGIKPLKMRRPEVQPFSMEEVERIRTAIRADFRAYVTVRFFTGMRTGEINGLKWKYVDLEHGLILVRETFTDGEAEENAKTEQSIRDIPMLPMVREALEEQKKVRHQDSEYVFANANGAPIDAHNFANRVWYPLLRYLELEKRRPYQTRHTTATLMLASGENPEWIAKLMGHANTQMLFTVYSRFVPNLTREDGRAITGFINSRNPPPVPASHSELTQKQIETMDADALRQALKAALLAQKTPPKENSHGIA</sequence>
<dbReference type="PANTHER" id="PTHR30629:SF2">
    <property type="entry name" value="PROPHAGE INTEGRASE INTS-RELATED"/>
    <property type="match status" value="1"/>
</dbReference>
<accession>A0ABN1IQC6</accession>
<dbReference type="Pfam" id="PF00589">
    <property type="entry name" value="Phage_integrase"/>
    <property type="match status" value="1"/>
</dbReference>
<organism evidence="6 7">
    <name type="scientific">Dokdonella soli</name>
    <dbReference type="NCBI Taxonomy" id="529810"/>
    <lineage>
        <taxon>Bacteria</taxon>
        <taxon>Pseudomonadati</taxon>
        <taxon>Pseudomonadota</taxon>
        <taxon>Gammaproteobacteria</taxon>
        <taxon>Lysobacterales</taxon>
        <taxon>Rhodanobacteraceae</taxon>
        <taxon>Dokdonella</taxon>
    </lineage>
</organism>
<dbReference type="Pfam" id="PF12167">
    <property type="entry name" value="Arm-DNA-bind_2"/>
    <property type="match status" value="1"/>
</dbReference>
<keyword evidence="2" id="KW-0229">DNA integration</keyword>
<dbReference type="InterPro" id="IPR050808">
    <property type="entry name" value="Phage_Integrase"/>
</dbReference>
<dbReference type="InterPro" id="IPR011010">
    <property type="entry name" value="DNA_brk_join_enz"/>
</dbReference>
<reference evidence="6 7" key="1">
    <citation type="journal article" date="2019" name="Int. J. Syst. Evol. Microbiol.">
        <title>The Global Catalogue of Microorganisms (GCM) 10K type strain sequencing project: providing services to taxonomists for standard genome sequencing and annotation.</title>
        <authorList>
            <consortium name="The Broad Institute Genomics Platform"/>
            <consortium name="The Broad Institute Genome Sequencing Center for Infectious Disease"/>
            <person name="Wu L."/>
            <person name="Ma J."/>
        </authorList>
    </citation>
    <scope>NUCLEOTIDE SEQUENCE [LARGE SCALE GENOMIC DNA]</scope>
    <source>
        <strain evidence="6 7">JCM 15421</strain>
    </source>
</reference>
<dbReference type="Pfam" id="PF14659">
    <property type="entry name" value="Phage_int_SAM_3"/>
    <property type="match status" value="1"/>
</dbReference>
<dbReference type="InterPro" id="IPR004107">
    <property type="entry name" value="Integrase_SAM-like_N"/>
</dbReference>
<evidence type="ECO:0000313" key="7">
    <source>
        <dbReference type="Proteomes" id="UP001501523"/>
    </source>
</evidence>
<dbReference type="RefSeq" id="WP_343792131.1">
    <property type="nucleotide sequence ID" value="NZ_BAAAEU010000023.1"/>
</dbReference>
<dbReference type="Proteomes" id="UP001501523">
    <property type="component" value="Unassembled WGS sequence"/>
</dbReference>
<dbReference type="Gene3D" id="1.10.150.130">
    <property type="match status" value="1"/>
</dbReference>
<feature type="domain" description="Tyr recombinase" evidence="5">
    <location>
        <begin position="207"/>
        <end position="391"/>
    </location>
</feature>
<name>A0ABN1IQC6_9GAMM</name>
<dbReference type="PROSITE" id="PS51898">
    <property type="entry name" value="TYR_RECOMBINASE"/>
    <property type="match status" value="1"/>
</dbReference>
<dbReference type="Gene3D" id="1.10.443.10">
    <property type="entry name" value="Intergrase catalytic core"/>
    <property type="match status" value="1"/>
</dbReference>
<dbReference type="InterPro" id="IPR002104">
    <property type="entry name" value="Integrase_catalytic"/>
</dbReference>
<dbReference type="CDD" id="cd01189">
    <property type="entry name" value="INT_ICEBs1_C_like"/>
    <property type="match status" value="1"/>
</dbReference>
<comment type="similarity">
    <text evidence="1">Belongs to the 'phage' integrase family.</text>
</comment>
<protein>
    <submittedName>
        <fullName evidence="6">Tyrosine-type recombinase/integrase</fullName>
    </submittedName>
</protein>
<keyword evidence="7" id="KW-1185">Reference proteome</keyword>
<evidence type="ECO:0000256" key="1">
    <source>
        <dbReference type="ARBA" id="ARBA00008857"/>
    </source>
</evidence>
<keyword evidence="4" id="KW-0233">DNA recombination</keyword>
<keyword evidence="3" id="KW-0238">DNA-binding</keyword>
<evidence type="ECO:0000256" key="3">
    <source>
        <dbReference type="ARBA" id="ARBA00023125"/>
    </source>
</evidence>
<dbReference type="SUPFAM" id="SSF56349">
    <property type="entry name" value="DNA breaking-rejoining enzymes"/>
    <property type="match status" value="1"/>
</dbReference>
<evidence type="ECO:0000259" key="5">
    <source>
        <dbReference type="PROSITE" id="PS51898"/>
    </source>
</evidence>
<comment type="caution">
    <text evidence="6">The sequence shown here is derived from an EMBL/GenBank/DDBJ whole genome shotgun (WGS) entry which is preliminary data.</text>
</comment>
<gene>
    <name evidence="6" type="ORF">GCM10009105_27640</name>
</gene>
<dbReference type="InterPro" id="IPR010998">
    <property type="entry name" value="Integrase_recombinase_N"/>
</dbReference>
<evidence type="ECO:0000313" key="6">
    <source>
        <dbReference type="EMBL" id="GAA0719238.1"/>
    </source>
</evidence>
<evidence type="ECO:0000256" key="4">
    <source>
        <dbReference type="ARBA" id="ARBA00023172"/>
    </source>
</evidence>
<dbReference type="EMBL" id="BAAAEU010000023">
    <property type="protein sequence ID" value="GAA0719238.1"/>
    <property type="molecule type" value="Genomic_DNA"/>
</dbReference>
<dbReference type="PANTHER" id="PTHR30629">
    <property type="entry name" value="PROPHAGE INTEGRASE"/>
    <property type="match status" value="1"/>
</dbReference>
<proteinExistence type="inferred from homology"/>
<evidence type="ECO:0000256" key="2">
    <source>
        <dbReference type="ARBA" id="ARBA00022908"/>
    </source>
</evidence>